<keyword evidence="2 4" id="KW-0689">Ribosomal protein</keyword>
<dbReference type="Proteomes" id="UP000386466">
    <property type="component" value="Unassembled WGS sequence"/>
</dbReference>
<name>A0A485N1P0_LYNPA</name>
<dbReference type="GO" id="GO:0022625">
    <property type="term" value="C:cytosolic large ribosomal subunit"/>
    <property type="evidence" value="ECO:0007669"/>
    <property type="project" value="TreeGrafter"/>
</dbReference>
<evidence type="ECO:0000256" key="3">
    <source>
        <dbReference type="ARBA" id="ARBA00023274"/>
    </source>
</evidence>
<proteinExistence type="inferred from homology"/>
<organism evidence="4 5">
    <name type="scientific">Lynx pardinus</name>
    <name type="common">Iberian lynx</name>
    <name type="synonym">Felis pardina</name>
    <dbReference type="NCBI Taxonomy" id="191816"/>
    <lineage>
        <taxon>Eukaryota</taxon>
        <taxon>Metazoa</taxon>
        <taxon>Chordata</taxon>
        <taxon>Craniata</taxon>
        <taxon>Vertebrata</taxon>
        <taxon>Euteleostomi</taxon>
        <taxon>Mammalia</taxon>
        <taxon>Eutheria</taxon>
        <taxon>Laurasiatheria</taxon>
        <taxon>Carnivora</taxon>
        <taxon>Feliformia</taxon>
        <taxon>Felidae</taxon>
        <taxon>Felinae</taxon>
        <taxon>Lynx</taxon>
    </lineage>
</organism>
<dbReference type="InterPro" id="IPR036796">
    <property type="entry name" value="Ribosomal_uL11_N_sf"/>
</dbReference>
<dbReference type="EMBL" id="CAAGRJ010009880">
    <property type="protein sequence ID" value="VFV27371.1"/>
    <property type="molecule type" value="Genomic_DNA"/>
</dbReference>
<keyword evidence="5" id="KW-1185">Reference proteome</keyword>
<dbReference type="Gene3D" id="3.30.1550.10">
    <property type="entry name" value="Ribosomal protein L11/L12, N-terminal domain"/>
    <property type="match status" value="1"/>
</dbReference>
<dbReference type="InterPro" id="IPR000911">
    <property type="entry name" value="Ribosomal_uL11"/>
</dbReference>
<dbReference type="PANTHER" id="PTHR11661:SF2">
    <property type="entry name" value="LARGE RIBOSOMAL SUBUNIT PROTEIN UL11"/>
    <property type="match status" value="1"/>
</dbReference>
<sequence>IGNDIAKATGDGKDLRITVKLTTQNRQAQIDMVPSASVLIVKALNELPRDRNRKTLSTVEIALLMRLSTLPSRCSTDL</sequence>
<dbReference type="GO" id="GO:0070180">
    <property type="term" value="F:large ribosomal subunit rRNA binding"/>
    <property type="evidence" value="ECO:0007669"/>
    <property type="project" value="TreeGrafter"/>
</dbReference>
<dbReference type="PANTHER" id="PTHR11661">
    <property type="entry name" value="60S RIBOSOMAL PROTEIN L12"/>
    <property type="match status" value="1"/>
</dbReference>
<dbReference type="AlphaFoldDB" id="A0A485N1P0"/>
<evidence type="ECO:0000256" key="1">
    <source>
        <dbReference type="ARBA" id="ARBA00010537"/>
    </source>
</evidence>
<dbReference type="SUPFAM" id="SSF54747">
    <property type="entry name" value="Ribosomal L11/L12e N-terminal domain"/>
    <property type="match status" value="1"/>
</dbReference>
<evidence type="ECO:0000313" key="5">
    <source>
        <dbReference type="Proteomes" id="UP000386466"/>
    </source>
</evidence>
<evidence type="ECO:0000256" key="2">
    <source>
        <dbReference type="ARBA" id="ARBA00022980"/>
    </source>
</evidence>
<protein>
    <submittedName>
        <fullName evidence="4">60s ribosomal protein l12</fullName>
    </submittedName>
</protein>
<feature type="non-terminal residue" evidence="4">
    <location>
        <position position="1"/>
    </location>
</feature>
<reference evidence="4 5" key="1">
    <citation type="submission" date="2019-01" db="EMBL/GenBank/DDBJ databases">
        <authorList>
            <person name="Alioto T."/>
            <person name="Alioto T."/>
        </authorList>
    </citation>
    <scope>NUCLEOTIDE SEQUENCE [LARGE SCALE GENOMIC DNA]</scope>
</reference>
<evidence type="ECO:0000313" key="4">
    <source>
        <dbReference type="EMBL" id="VFV27371.1"/>
    </source>
</evidence>
<accession>A0A485N1P0</accession>
<comment type="similarity">
    <text evidence="1">Belongs to the universal ribosomal protein uL11 family.</text>
</comment>
<dbReference type="GO" id="GO:0006412">
    <property type="term" value="P:translation"/>
    <property type="evidence" value="ECO:0007669"/>
    <property type="project" value="InterPro"/>
</dbReference>
<dbReference type="GO" id="GO:0003735">
    <property type="term" value="F:structural constituent of ribosome"/>
    <property type="evidence" value="ECO:0007669"/>
    <property type="project" value="InterPro"/>
</dbReference>
<gene>
    <name evidence="4" type="ORF">LYPA_23C003042</name>
</gene>
<keyword evidence="3" id="KW-0687">Ribonucleoprotein</keyword>